<dbReference type="GO" id="GO:0047911">
    <property type="term" value="F:galacturan 1,4-alpha-galacturonidase activity"/>
    <property type="evidence" value="ECO:0007669"/>
    <property type="project" value="UniProtKB-EC"/>
</dbReference>
<evidence type="ECO:0000256" key="10">
    <source>
        <dbReference type="SAM" id="SignalP"/>
    </source>
</evidence>
<protein>
    <submittedName>
        <fullName evidence="11">Putative exopolygalacturonase-like</fullName>
        <ecNumber evidence="11">3.2.1.67</ecNumber>
    </submittedName>
</protein>
<evidence type="ECO:0000256" key="1">
    <source>
        <dbReference type="ARBA" id="ARBA00004191"/>
    </source>
</evidence>
<name>A0A5B6Z5T0_DAVIN</name>
<reference evidence="11" key="1">
    <citation type="submission" date="2019-08" db="EMBL/GenBank/DDBJ databases">
        <title>Reference gene set and small RNA set construction with multiple tissues from Davidia involucrata Baill.</title>
        <authorList>
            <person name="Yang H."/>
            <person name="Zhou C."/>
            <person name="Li G."/>
            <person name="Wang J."/>
            <person name="Gao P."/>
            <person name="Wang M."/>
            <person name="Wang R."/>
            <person name="Zhao Y."/>
        </authorList>
    </citation>
    <scope>NUCLEOTIDE SEQUENCE</scope>
    <source>
        <tissue evidence="11">Mixed with DoveR01_LX</tissue>
    </source>
</reference>
<evidence type="ECO:0000313" key="11">
    <source>
        <dbReference type="EMBL" id="MPA39351.1"/>
    </source>
</evidence>
<dbReference type="SUPFAM" id="SSF51126">
    <property type="entry name" value="Pectin lyase-like"/>
    <property type="match status" value="1"/>
</dbReference>
<dbReference type="FunFam" id="2.160.20.10:FF:000004">
    <property type="entry name" value="Pectin lyase-like superfamily protein"/>
    <property type="match status" value="1"/>
</dbReference>
<dbReference type="InterPro" id="IPR012334">
    <property type="entry name" value="Pectin_lyas_fold"/>
</dbReference>
<gene>
    <name evidence="11" type="ORF">Din_008792</name>
</gene>
<dbReference type="InterPro" id="IPR011050">
    <property type="entry name" value="Pectin_lyase_fold/virulence"/>
</dbReference>
<dbReference type="SMART" id="SM00710">
    <property type="entry name" value="PbH1"/>
    <property type="match status" value="5"/>
</dbReference>
<feature type="active site" evidence="8">
    <location>
        <position position="238"/>
    </location>
</feature>
<sequence length="398" mass="42240">MAMKVGVSLISLLLLSASYAAEAEVFDVTKYGAKANGEIRQALLSAWKEACASTRPSQILVPAGTYKLSELTFEGPCKAPVEIKLQGTLQANADPAAFKTGGWVIFLRIDGLTISGGGTFDGQGATSWAKNNCRERKNCPQLPINLRFDFVTNSLIHDITSLNSKNFHINVLGGKNVTFHHVTVTAPGDSPNTDGIHIGRSNGVYIIETNIKTGDDCVSIGDSSQQIHVEKVTCGPGHGISVGSLGKYPNEGPVAGITVKNCSLIGTMFGVRIKTWPSSPGHSTASDMHFENIILQNVGNPVLIDQEYCPWNQCKLQVPSNVKISNVSFKNIRGTSSTKETVKLVCSKSVPCENVEIGDINLAYHGPQGAATTICSNIKPTLSGTQNPPVCVGGSKTA</sequence>
<feature type="chain" id="PRO_5022877345" evidence="10">
    <location>
        <begin position="24"/>
        <end position="398"/>
    </location>
</feature>
<dbReference type="InterPro" id="IPR006626">
    <property type="entry name" value="PbH1"/>
</dbReference>
<dbReference type="EC" id="3.2.1.67" evidence="11"/>
<evidence type="ECO:0000256" key="5">
    <source>
        <dbReference type="ARBA" id="ARBA00022801"/>
    </source>
</evidence>
<dbReference type="GO" id="GO:0071555">
    <property type="term" value="P:cell wall organization"/>
    <property type="evidence" value="ECO:0007669"/>
    <property type="project" value="UniProtKB-KW"/>
</dbReference>
<dbReference type="Pfam" id="PF00295">
    <property type="entry name" value="Glyco_hydro_28"/>
    <property type="match status" value="1"/>
</dbReference>
<dbReference type="PROSITE" id="PS00502">
    <property type="entry name" value="POLYGALACTURONASE"/>
    <property type="match status" value="1"/>
</dbReference>
<proteinExistence type="inferred from homology"/>
<dbReference type="Gene3D" id="2.160.20.10">
    <property type="entry name" value="Single-stranded right-handed beta-helix, Pectin lyase-like"/>
    <property type="match status" value="1"/>
</dbReference>
<keyword evidence="10" id="KW-0732">Signal</keyword>
<evidence type="ECO:0000256" key="8">
    <source>
        <dbReference type="PROSITE-ProRule" id="PRU10052"/>
    </source>
</evidence>
<evidence type="ECO:0000256" key="7">
    <source>
        <dbReference type="ARBA" id="ARBA00023316"/>
    </source>
</evidence>
<keyword evidence="3" id="KW-0134">Cell wall</keyword>
<evidence type="ECO:0000256" key="6">
    <source>
        <dbReference type="ARBA" id="ARBA00023295"/>
    </source>
</evidence>
<feature type="signal peptide" evidence="10">
    <location>
        <begin position="1"/>
        <end position="23"/>
    </location>
</feature>
<keyword evidence="6 9" id="KW-0326">Glycosidase</keyword>
<dbReference type="GO" id="GO:0005975">
    <property type="term" value="P:carbohydrate metabolic process"/>
    <property type="evidence" value="ECO:0007669"/>
    <property type="project" value="InterPro"/>
</dbReference>
<keyword evidence="5 9" id="KW-0378">Hydrolase</keyword>
<dbReference type="PANTHER" id="PTHR31375">
    <property type="match status" value="1"/>
</dbReference>
<comment type="similarity">
    <text evidence="2 9">Belongs to the glycosyl hydrolase 28 family.</text>
</comment>
<evidence type="ECO:0000256" key="2">
    <source>
        <dbReference type="ARBA" id="ARBA00008834"/>
    </source>
</evidence>
<organism evidence="11">
    <name type="scientific">Davidia involucrata</name>
    <name type="common">Dove tree</name>
    <dbReference type="NCBI Taxonomy" id="16924"/>
    <lineage>
        <taxon>Eukaryota</taxon>
        <taxon>Viridiplantae</taxon>
        <taxon>Streptophyta</taxon>
        <taxon>Embryophyta</taxon>
        <taxon>Tracheophyta</taxon>
        <taxon>Spermatophyta</taxon>
        <taxon>Magnoliopsida</taxon>
        <taxon>eudicotyledons</taxon>
        <taxon>Gunneridae</taxon>
        <taxon>Pentapetalae</taxon>
        <taxon>asterids</taxon>
        <taxon>Cornales</taxon>
        <taxon>Nyssaceae</taxon>
        <taxon>Davidia</taxon>
    </lineage>
</organism>
<keyword evidence="4" id="KW-0964">Secreted</keyword>
<dbReference type="GO" id="GO:0004650">
    <property type="term" value="F:polygalacturonase activity"/>
    <property type="evidence" value="ECO:0007669"/>
    <property type="project" value="InterPro"/>
</dbReference>
<dbReference type="AlphaFoldDB" id="A0A5B6Z5T0"/>
<accession>A0A5B6Z5T0</accession>
<comment type="subcellular location">
    <subcellularLocation>
        <location evidence="1">Secreted</location>
        <location evidence="1">Cell wall</location>
    </subcellularLocation>
</comment>
<dbReference type="InterPro" id="IPR000743">
    <property type="entry name" value="Glyco_hydro_28"/>
</dbReference>
<evidence type="ECO:0000256" key="4">
    <source>
        <dbReference type="ARBA" id="ARBA00022525"/>
    </source>
</evidence>
<keyword evidence="7" id="KW-0961">Cell wall biogenesis/degradation</keyword>
<evidence type="ECO:0000256" key="3">
    <source>
        <dbReference type="ARBA" id="ARBA00022512"/>
    </source>
</evidence>
<dbReference type="EMBL" id="GHES01008792">
    <property type="protein sequence ID" value="MPA39351.1"/>
    <property type="molecule type" value="Transcribed_RNA"/>
</dbReference>
<evidence type="ECO:0000256" key="9">
    <source>
        <dbReference type="RuleBase" id="RU361169"/>
    </source>
</evidence>